<reference evidence="8" key="1">
    <citation type="submission" date="2015-12" db="EMBL/GenBank/DDBJ databases">
        <title>FDA dAtabase for Regulatory Grade micrObial Sequences (FDA-ARGOS): Supporting development and validation of Infectious Disease Dx tests.</title>
        <authorList>
            <person name="Case J."/>
            <person name="Tallon L."/>
            <person name="Sadzewicz L."/>
            <person name="Sengamalay N."/>
            <person name="Ott S."/>
            <person name="Godinez A."/>
            <person name="Nagaraj S."/>
            <person name="Nadendla S."/>
            <person name="Sichtig H."/>
        </authorList>
    </citation>
    <scope>NUCLEOTIDE SEQUENCE [LARGE SCALE GENOMIC DNA]</scope>
    <source>
        <strain evidence="8">FDAARGOS_147</strain>
    </source>
</reference>
<evidence type="ECO:0000256" key="2">
    <source>
        <dbReference type="ARBA" id="ARBA00022603"/>
    </source>
</evidence>
<keyword evidence="3 7" id="KW-0808">Transferase</keyword>
<protein>
    <submittedName>
        <fullName evidence="7">Class I SAM-dependent methyltransferase</fullName>
    </submittedName>
</protein>
<dbReference type="AlphaFoldDB" id="A0A109XXL7"/>
<dbReference type="SUPFAM" id="SSF53335">
    <property type="entry name" value="S-adenosyl-L-methionine-dependent methyltransferases"/>
    <property type="match status" value="1"/>
</dbReference>
<evidence type="ECO:0000256" key="3">
    <source>
        <dbReference type="ARBA" id="ARBA00022679"/>
    </source>
</evidence>
<dbReference type="CDD" id="cd02440">
    <property type="entry name" value="AdoMet_MTases"/>
    <property type="match status" value="1"/>
</dbReference>
<dbReference type="PANTHER" id="PTHR43667:SF2">
    <property type="entry name" value="FATTY ACID C-METHYL TRANSFERASE"/>
    <property type="match status" value="1"/>
</dbReference>
<accession>A0A109XXL7</accession>
<evidence type="ECO:0000256" key="5">
    <source>
        <dbReference type="ARBA" id="ARBA00023098"/>
    </source>
</evidence>
<dbReference type="InterPro" id="IPR003333">
    <property type="entry name" value="CMAS"/>
</dbReference>
<keyword evidence="2 7" id="KW-0489">Methyltransferase</keyword>
<dbReference type="Pfam" id="PF02353">
    <property type="entry name" value="CMAS"/>
    <property type="match status" value="1"/>
</dbReference>
<dbReference type="GO" id="GO:0032259">
    <property type="term" value="P:methylation"/>
    <property type="evidence" value="ECO:0007669"/>
    <property type="project" value="UniProtKB-KW"/>
</dbReference>
<proteinExistence type="inferred from homology"/>
<dbReference type="Gene3D" id="3.40.50.150">
    <property type="entry name" value="Vaccinia Virus protein VP39"/>
    <property type="match status" value="1"/>
</dbReference>
<sequence length="424" mass="47095">MKAMTPSEHAAIAATRPPGALDRLLRKRLFASLSTLTGGRLAIEDSLGSVTLGQGEPVVRLTIRDMAFYRLVATQGSVGAGEAYGDGMWTCDDLVALVGLLVRNRDTLDGMESGLARVAGWVLKRWHAGNRNTPEGSRRNIAAHYDLGNDFFSLFLSPDLMYSSALWAGADDTLEEASRRKLDTICRKLELGPRDRVVEIGSGWGGFAIHAARHYGCHVTTATISREQHVMALARVRAAGLDDRVSVVLQDYRDLQGRYDKVVSIEMIEAIGAQYLETYFAKVADLLAPHGRALIQAITIEDHRYQQALGEVDFIKRHIFPGSFIPSIEAMLRAKTRASDLALVHLEDFGHSYARTLQAWRQRFLAHLPEVREQGFDSRFCRLWEFYLAYCEGGFRERSIGVSHLLLTHPGARGSGERWVQAGV</sequence>
<evidence type="ECO:0000256" key="6">
    <source>
        <dbReference type="PIRSR" id="PIRSR003085-1"/>
    </source>
</evidence>
<evidence type="ECO:0000256" key="1">
    <source>
        <dbReference type="ARBA" id="ARBA00010815"/>
    </source>
</evidence>
<evidence type="ECO:0000256" key="4">
    <source>
        <dbReference type="ARBA" id="ARBA00022691"/>
    </source>
</evidence>
<gene>
    <name evidence="7" type="ORF">AL504_23535</name>
</gene>
<evidence type="ECO:0000313" key="8">
    <source>
        <dbReference type="Proteomes" id="UP000060602"/>
    </source>
</evidence>
<dbReference type="EMBL" id="CP014060">
    <property type="protein sequence ID" value="AMG38738.1"/>
    <property type="molecule type" value="Genomic_DNA"/>
</dbReference>
<dbReference type="GO" id="GO:0008610">
    <property type="term" value="P:lipid biosynthetic process"/>
    <property type="evidence" value="ECO:0007669"/>
    <property type="project" value="InterPro"/>
</dbReference>
<dbReference type="Proteomes" id="UP000060602">
    <property type="component" value="Chromosome"/>
</dbReference>
<organism evidence="7 8">
    <name type="scientific">Alcaligenes xylosoxydans xylosoxydans</name>
    <name type="common">Achromobacter xylosoxidans</name>
    <dbReference type="NCBI Taxonomy" id="85698"/>
    <lineage>
        <taxon>Bacteria</taxon>
        <taxon>Pseudomonadati</taxon>
        <taxon>Pseudomonadota</taxon>
        <taxon>Betaproteobacteria</taxon>
        <taxon>Burkholderiales</taxon>
        <taxon>Alcaligenaceae</taxon>
        <taxon>Achromobacter</taxon>
    </lineage>
</organism>
<dbReference type="PANTHER" id="PTHR43667">
    <property type="entry name" value="CYCLOPROPANE-FATTY-ACYL-PHOSPHOLIPID SYNTHASE"/>
    <property type="match status" value="1"/>
</dbReference>
<dbReference type="InterPro" id="IPR050723">
    <property type="entry name" value="CFA/CMAS"/>
</dbReference>
<dbReference type="InterPro" id="IPR029063">
    <property type="entry name" value="SAM-dependent_MTases_sf"/>
</dbReference>
<keyword evidence="4" id="KW-0949">S-adenosyl-L-methionine</keyword>
<evidence type="ECO:0000313" key="7">
    <source>
        <dbReference type="EMBL" id="AMG38738.1"/>
    </source>
</evidence>
<dbReference type="PIRSF" id="PIRSF003085">
    <property type="entry name" value="CMAS"/>
    <property type="match status" value="1"/>
</dbReference>
<dbReference type="GO" id="GO:0008168">
    <property type="term" value="F:methyltransferase activity"/>
    <property type="evidence" value="ECO:0007669"/>
    <property type="project" value="UniProtKB-KW"/>
</dbReference>
<name>A0A109XXL7_ALCXX</name>
<feature type="active site" evidence="6">
    <location>
        <position position="391"/>
    </location>
</feature>
<keyword evidence="5" id="KW-0443">Lipid metabolism</keyword>
<comment type="similarity">
    <text evidence="1">Belongs to the CFA/CMAS family.</text>
</comment>